<evidence type="ECO:0000256" key="1">
    <source>
        <dbReference type="SAM" id="SignalP"/>
    </source>
</evidence>
<organism evidence="2 3">
    <name type="scientific">Naja naja</name>
    <name type="common">Indian cobra</name>
    <dbReference type="NCBI Taxonomy" id="35670"/>
    <lineage>
        <taxon>Eukaryota</taxon>
        <taxon>Metazoa</taxon>
        <taxon>Chordata</taxon>
        <taxon>Craniata</taxon>
        <taxon>Vertebrata</taxon>
        <taxon>Euteleostomi</taxon>
        <taxon>Lepidosauria</taxon>
        <taxon>Squamata</taxon>
        <taxon>Bifurcata</taxon>
        <taxon>Unidentata</taxon>
        <taxon>Episquamata</taxon>
        <taxon>Toxicofera</taxon>
        <taxon>Serpentes</taxon>
        <taxon>Colubroidea</taxon>
        <taxon>Elapidae</taxon>
        <taxon>Elapinae</taxon>
        <taxon>Naja</taxon>
    </lineage>
</organism>
<dbReference type="Ensembl" id="ENSNNAT00000005106.1">
    <property type="protein sequence ID" value="ENSNNAP00000004885.1"/>
    <property type="gene ID" value="ENSNNAG00000003284.1"/>
</dbReference>
<proteinExistence type="predicted"/>
<keyword evidence="3" id="KW-1185">Reference proteome</keyword>
<accession>A0A8C6VDU0</accession>
<keyword evidence="1" id="KW-0732">Signal</keyword>
<evidence type="ECO:0000313" key="3">
    <source>
        <dbReference type="Proteomes" id="UP000694559"/>
    </source>
</evidence>
<dbReference type="Proteomes" id="UP000694559">
    <property type="component" value="Unplaced"/>
</dbReference>
<sequence>SLCPLCPCWWLTFLGSCAKNCTCASAHALACQHPECNAHPPSPRLLHMRAHPTPLPALPGDLNTRPPRFLPTLFYIPCSI</sequence>
<reference evidence="2" key="2">
    <citation type="submission" date="2025-09" db="UniProtKB">
        <authorList>
            <consortium name="Ensembl"/>
        </authorList>
    </citation>
    <scope>IDENTIFICATION</scope>
</reference>
<feature type="signal peptide" evidence="1">
    <location>
        <begin position="1"/>
        <end position="18"/>
    </location>
</feature>
<dbReference type="AlphaFoldDB" id="A0A8C6VDU0"/>
<evidence type="ECO:0000313" key="2">
    <source>
        <dbReference type="Ensembl" id="ENSNNAP00000004885.1"/>
    </source>
</evidence>
<feature type="chain" id="PRO_5034329998" evidence="1">
    <location>
        <begin position="19"/>
        <end position="80"/>
    </location>
</feature>
<name>A0A8C6VDU0_NAJNA</name>
<protein>
    <submittedName>
        <fullName evidence="2">Uncharacterized protein</fullName>
    </submittedName>
</protein>
<reference evidence="2" key="1">
    <citation type="submission" date="2025-08" db="UniProtKB">
        <authorList>
            <consortium name="Ensembl"/>
        </authorList>
    </citation>
    <scope>IDENTIFICATION</scope>
</reference>